<gene>
    <name evidence="2" type="ORF">C7M71_017705</name>
</gene>
<dbReference type="SUPFAM" id="SSF55729">
    <property type="entry name" value="Acyl-CoA N-acyltransferases (Nat)"/>
    <property type="match status" value="1"/>
</dbReference>
<evidence type="ECO:0000259" key="1">
    <source>
        <dbReference type="PROSITE" id="PS51186"/>
    </source>
</evidence>
<dbReference type="InterPro" id="IPR000182">
    <property type="entry name" value="GNAT_dom"/>
</dbReference>
<keyword evidence="3" id="KW-1185">Reference proteome</keyword>
<dbReference type="PROSITE" id="PS51186">
    <property type="entry name" value="GNAT"/>
    <property type="match status" value="1"/>
</dbReference>
<organism evidence="2 3">
    <name type="scientific">Peterkaempfera bronchialis</name>
    <dbReference type="NCBI Taxonomy" id="2126346"/>
    <lineage>
        <taxon>Bacteria</taxon>
        <taxon>Bacillati</taxon>
        <taxon>Actinomycetota</taxon>
        <taxon>Actinomycetes</taxon>
        <taxon>Kitasatosporales</taxon>
        <taxon>Streptomycetaceae</taxon>
        <taxon>Peterkaempfera</taxon>
    </lineage>
</organism>
<dbReference type="GO" id="GO:0016747">
    <property type="term" value="F:acyltransferase activity, transferring groups other than amino-acyl groups"/>
    <property type="evidence" value="ECO:0007669"/>
    <property type="project" value="InterPro"/>
</dbReference>
<keyword evidence="2" id="KW-0808">Transferase</keyword>
<protein>
    <submittedName>
        <fullName evidence="2">GNAT family N-acetyltransferase</fullName>
    </submittedName>
</protein>
<evidence type="ECO:0000313" key="2">
    <source>
        <dbReference type="EMBL" id="AXI78976.1"/>
    </source>
</evidence>
<dbReference type="AlphaFoldDB" id="A0A345SZ21"/>
<dbReference type="Gene3D" id="3.40.630.30">
    <property type="match status" value="1"/>
</dbReference>
<evidence type="ECO:0000313" key="3">
    <source>
        <dbReference type="Proteomes" id="UP000249340"/>
    </source>
</evidence>
<sequence>MQPMDVEYQRYDGPSAKGIADELVEVYSKVYDVPPYIGDPFFSDQAFRDRLEAAFDSEGFETLTARLNGRIVGYVHGATLPADKPWWISLGDRRPETLREMAEAGQVFWLRELMVLPECTNHGLGRRIHDTVITGRAEGVTALTCIVGNQPAHDAYLRWGYTVVGRIKHAPESPVYDAMFLPSTR</sequence>
<accession>A0A345SZ21</accession>
<dbReference type="Pfam" id="PF00583">
    <property type="entry name" value="Acetyltransf_1"/>
    <property type="match status" value="1"/>
</dbReference>
<dbReference type="Proteomes" id="UP000249340">
    <property type="component" value="Chromosome"/>
</dbReference>
<feature type="domain" description="N-acetyltransferase" evidence="1">
    <location>
        <begin position="21"/>
        <end position="182"/>
    </location>
</feature>
<dbReference type="InterPro" id="IPR016181">
    <property type="entry name" value="Acyl_CoA_acyltransferase"/>
</dbReference>
<name>A0A345SZ21_9ACTN</name>
<dbReference type="OrthoDB" id="3627466at2"/>
<dbReference type="EMBL" id="CP031264">
    <property type="protein sequence ID" value="AXI78976.1"/>
    <property type="molecule type" value="Genomic_DNA"/>
</dbReference>
<proteinExistence type="predicted"/>
<reference evidence="3" key="1">
    <citation type="submission" date="2018-07" db="EMBL/GenBank/DDBJ databases">
        <title>Streptacidiphilus bronchialis DSM 106435 chromosome.</title>
        <authorList>
            <person name="Batra D."/>
            <person name="Gulvik C.A."/>
        </authorList>
    </citation>
    <scope>NUCLEOTIDE SEQUENCE [LARGE SCALE GENOMIC DNA]</scope>
    <source>
        <strain evidence="3">DSM 106435</strain>
    </source>
</reference>
<dbReference type="KEGG" id="stri:C7M71_017705"/>